<dbReference type="PANTHER" id="PTHR34818">
    <property type="entry name" value="PROTEIN BLI-3"/>
    <property type="match status" value="1"/>
</dbReference>
<dbReference type="OrthoDB" id="1954371at2"/>
<protein>
    <submittedName>
        <fullName evidence="2">Pyridoxamine 5'-phosphate oxidase</fullName>
    </submittedName>
</protein>
<dbReference type="Gene3D" id="2.30.110.10">
    <property type="entry name" value="Electron Transport, Fmn-binding Protein, Chain A"/>
    <property type="match status" value="1"/>
</dbReference>
<comment type="caution">
    <text evidence="2">The sequence shown here is derived from an EMBL/GenBank/DDBJ whole genome shotgun (WGS) entry which is preliminary data.</text>
</comment>
<reference evidence="2 3" key="1">
    <citation type="journal article" date="2015" name="Int. J. Syst. Evol. Microbiol.">
        <title>Sporolactobacillus shoreae sp. nov. and Sporolactobacillus spathodeae sp. nov., two spore-forming lactic acid bacteria isolated from tree barks in Thailand.</title>
        <authorList>
            <person name="Thamacharoensuk T."/>
            <person name="Kitahara M."/>
            <person name="Ohkuma M."/>
            <person name="Thongchul N."/>
            <person name="Tanasupawat S."/>
        </authorList>
    </citation>
    <scope>NUCLEOTIDE SEQUENCE [LARGE SCALE GENOMIC DNA]</scope>
    <source>
        <strain evidence="2 3">BK92</strain>
    </source>
</reference>
<dbReference type="InterPro" id="IPR012349">
    <property type="entry name" value="Split_barrel_FMN-bd"/>
</dbReference>
<dbReference type="EMBL" id="SRJD01000037">
    <property type="protein sequence ID" value="TGA95821.1"/>
    <property type="molecule type" value="Genomic_DNA"/>
</dbReference>
<organism evidence="2 3">
    <name type="scientific">Sporolactobacillus shoreae</name>
    <dbReference type="NCBI Taxonomy" id="1465501"/>
    <lineage>
        <taxon>Bacteria</taxon>
        <taxon>Bacillati</taxon>
        <taxon>Bacillota</taxon>
        <taxon>Bacilli</taxon>
        <taxon>Bacillales</taxon>
        <taxon>Sporolactobacillaceae</taxon>
        <taxon>Sporolactobacillus</taxon>
    </lineage>
</organism>
<gene>
    <name evidence="2" type="ORF">E4665_17370</name>
</gene>
<proteinExistence type="predicted"/>
<evidence type="ECO:0000313" key="2">
    <source>
        <dbReference type="EMBL" id="TGA95821.1"/>
    </source>
</evidence>
<dbReference type="Pfam" id="PF01243">
    <property type="entry name" value="PNPOx_N"/>
    <property type="match status" value="1"/>
</dbReference>
<accession>A0A4Z0GGR2</accession>
<dbReference type="AlphaFoldDB" id="A0A4Z0GGR2"/>
<keyword evidence="3" id="KW-1185">Reference proteome</keyword>
<dbReference type="SUPFAM" id="SSF50475">
    <property type="entry name" value="FMN-binding split barrel"/>
    <property type="match status" value="1"/>
</dbReference>
<dbReference type="RefSeq" id="WP_135350064.1">
    <property type="nucleotide sequence ID" value="NZ_SRJD01000037.1"/>
</dbReference>
<evidence type="ECO:0000259" key="1">
    <source>
        <dbReference type="Pfam" id="PF01243"/>
    </source>
</evidence>
<dbReference type="Proteomes" id="UP000298347">
    <property type="component" value="Unassembled WGS sequence"/>
</dbReference>
<dbReference type="InterPro" id="IPR052917">
    <property type="entry name" value="Stress-Dev_Protein"/>
</dbReference>
<sequence length="140" mass="16428">MNTDVKNSALKLVEKTKNIIVSSVDEQGYPNAKMMFNARKRDGIKLFYLTTNTSSLRVSQFRRNPKASLYFSDTRFFRGLMLIGHMEVLIDEKSKKMIWREGDEMYYPLGVTDPDYCVLKFTSERGRYYAKFDTTDFIIE</sequence>
<name>A0A4Z0GGR2_9BACL</name>
<dbReference type="InterPro" id="IPR011576">
    <property type="entry name" value="Pyridox_Oxase_N"/>
</dbReference>
<feature type="domain" description="Pyridoxamine 5'-phosphate oxidase N-terminal" evidence="1">
    <location>
        <begin position="11"/>
        <end position="128"/>
    </location>
</feature>
<dbReference type="PANTHER" id="PTHR34818:SF1">
    <property type="entry name" value="PROTEIN BLI-3"/>
    <property type="match status" value="1"/>
</dbReference>
<evidence type="ECO:0000313" key="3">
    <source>
        <dbReference type="Proteomes" id="UP000298347"/>
    </source>
</evidence>